<comment type="caution">
    <text evidence="2">The sequence shown here is derived from an EMBL/GenBank/DDBJ whole genome shotgun (WGS) entry which is preliminary data.</text>
</comment>
<proteinExistence type="predicted"/>
<dbReference type="RefSeq" id="WP_186866924.1">
    <property type="nucleotide sequence ID" value="NZ_JACOPH010000005.1"/>
</dbReference>
<gene>
    <name evidence="2" type="ORF">H8S17_08205</name>
</gene>
<evidence type="ECO:0000256" key="1">
    <source>
        <dbReference type="SAM" id="Coils"/>
    </source>
</evidence>
<protein>
    <submittedName>
        <fullName evidence="2">Uncharacterized protein</fullName>
    </submittedName>
</protein>
<evidence type="ECO:0000313" key="2">
    <source>
        <dbReference type="EMBL" id="MBC5714188.1"/>
    </source>
</evidence>
<feature type="coiled-coil region" evidence="1">
    <location>
        <begin position="265"/>
        <end position="299"/>
    </location>
</feature>
<accession>A0A923RT13</accession>
<sequence length="315" mass="37748">MKRRADLLIDGKYKRITIWDALDWKKNRPKLWEIYKDNIYSICKKPENKVRMVFQTGKNGIVQNSYFRYYNADFAHKGEGSEESYRHEFFKECISRIKRLEIRWKGEALTIYPDEILREETVIMDDGSKRIVDLLVHFKRAEPSIYVEKWEGQLAIEVNDTHPVDSRKISQMKQKGLSCFEFTVSKWRIRENFSDAEDEEKQIVEITEKLEGENAGYIYGKLLVDSISRKYFSTKLYEDEKREKEKVLAELYQIKKLYGQAIDENKGLRERIQLLDRDINSYKNKLSNLDMKFKMLEQENTKIKSSFWYKLFGKK</sequence>
<dbReference type="AlphaFoldDB" id="A0A923RT13"/>
<evidence type="ECO:0000313" key="3">
    <source>
        <dbReference type="Proteomes" id="UP000606720"/>
    </source>
</evidence>
<keyword evidence="3" id="KW-1185">Reference proteome</keyword>
<dbReference type="EMBL" id="JACOPH010000005">
    <property type="protein sequence ID" value="MBC5714188.1"/>
    <property type="molecule type" value="Genomic_DNA"/>
</dbReference>
<dbReference type="Proteomes" id="UP000606720">
    <property type="component" value="Unassembled WGS sequence"/>
</dbReference>
<keyword evidence="1" id="KW-0175">Coiled coil</keyword>
<organism evidence="2 3">
    <name type="scientific">Roseburia zhanii</name>
    <dbReference type="NCBI Taxonomy" id="2763064"/>
    <lineage>
        <taxon>Bacteria</taxon>
        <taxon>Bacillati</taxon>
        <taxon>Bacillota</taxon>
        <taxon>Clostridia</taxon>
        <taxon>Lachnospirales</taxon>
        <taxon>Lachnospiraceae</taxon>
        <taxon>Roseburia</taxon>
    </lineage>
</organism>
<name>A0A923RT13_9FIRM</name>
<reference evidence="2" key="1">
    <citation type="submission" date="2020-08" db="EMBL/GenBank/DDBJ databases">
        <title>Genome public.</title>
        <authorList>
            <person name="Liu C."/>
            <person name="Sun Q."/>
        </authorList>
    </citation>
    <scope>NUCLEOTIDE SEQUENCE</scope>
    <source>
        <strain evidence="2">BX1005</strain>
    </source>
</reference>